<dbReference type="AlphaFoldDB" id="A0A0F8VS77"/>
<dbReference type="EMBL" id="LAZR01069713">
    <property type="protein sequence ID" value="KKK47172.1"/>
    <property type="molecule type" value="Genomic_DNA"/>
</dbReference>
<protein>
    <submittedName>
        <fullName evidence="1">Uncharacterized protein</fullName>
    </submittedName>
</protein>
<feature type="non-terminal residue" evidence="1">
    <location>
        <position position="1"/>
    </location>
</feature>
<name>A0A0F8VS77_9ZZZZ</name>
<reference evidence="1" key="1">
    <citation type="journal article" date="2015" name="Nature">
        <title>Complex archaea that bridge the gap between prokaryotes and eukaryotes.</title>
        <authorList>
            <person name="Spang A."/>
            <person name="Saw J.H."/>
            <person name="Jorgensen S.L."/>
            <person name="Zaremba-Niedzwiedzka K."/>
            <person name="Martijn J."/>
            <person name="Lind A.E."/>
            <person name="van Eijk R."/>
            <person name="Schleper C."/>
            <person name="Guy L."/>
            <person name="Ettema T.J."/>
        </authorList>
    </citation>
    <scope>NUCLEOTIDE SEQUENCE</scope>
</reference>
<proteinExistence type="predicted"/>
<organism evidence="1">
    <name type="scientific">marine sediment metagenome</name>
    <dbReference type="NCBI Taxonomy" id="412755"/>
    <lineage>
        <taxon>unclassified sequences</taxon>
        <taxon>metagenomes</taxon>
        <taxon>ecological metagenomes</taxon>
    </lineage>
</organism>
<gene>
    <name evidence="1" type="ORF">LCGC14_3157850</name>
</gene>
<accession>A0A0F8VS77</accession>
<sequence length="87" mass="10415">LVYRRRVPDPRFSVNHLGFYPYNLGRIKGSPDTIQEKRGMDSLFRFFLCRFGFHDFSPHELSWPVDRTEIQFHCSHCQKVIETVELI</sequence>
<evidence type="ECO:0000313" key="1">
    <source>
        <dbReference type="EMBL" id="KKK47172.1"/>
    </source>
</evidence>
<comment type="caution">
    <text evidence="1">The sequence shown here is derived from an EMBL/GenBank/DDBJ whole genome shotgun (WGS) entry which is preliminary data.</text>
</comment>